<evidence type="ECO:0000313" key="1">
    <source>
        <dbReference type="EMBL" id="KXT08959.1"/>
    </source>
</evidence>
<dbReference type="OrthoDB" id="121380at2759"/>
<dbReference type="Proteomes" id="UP000073492">
    <property type="component" value="Unassembled WGS sequence"/>
</dbReference>
<dbReference type="AlphaFoldDB" id="A0A139I2P8"/>
<evidence type="ECO:0000313" key="2">
    <source>
        <dbReference type="Proteomes" id="UP000073492"/>
    </source>
</evidence>
<reference evidence="1 2" key="1">
    <citation type="submission" date="2015-07" db="EMBL/GenBank/DDBJ databases">
        <title>Comparative genomics of the Sigatoka disease complex on banana suggests a link between parallel evolutionary changes in Pseudocercospora fijiensis and Pseudocercospora eumusae and increased virulence on the banana host.</title>
        <authorList>
            <person name="Chang T.-C."/>
            <person name="Salvucci A."/>
            <person name="Crous P.W."/>
            <person name="Stergiopoulos I."/>
        </authorList>
    </citation>
    <scope>NUCLEOTIDE SEQUENCE [LARGE SCALE GENOMIC DNA]</scope>
    <source>
        <strain evidence="1 2">CBS 116634</strain>
    </source>
</reference>
<organism evidence="1 2">
    <name type="scientific">Pseudocercospora musae</name>
    <dbReference type="NCBI Taxonomy" id="113226"/>
    <lineage>
        <taxon>Eukaryota</taxon>
        <taxon>Fungi</taxon>
        <taxon>Dikarya</taxon>
        <taxon>Ascomycota</taxon>
        <taxon>Pezizomycotina</taxon>
        <taxon>Dothideomycetes</taxon>
        <taxon>Dothideomycetidae</taxon>
        <taxon>Mycosphaerellales</taxon>
        <taxon>Mycosphaerellaceae</taxon>
        <taxon>Pseudocercospora</taxon>
    </lineage>
</organism>
<comment type="caution">
    <text evidence="1">The sequence shown here is derived from an EMBL/GenBank/DDBJ whole genome shotgun (WGS) entry which is preliminary data.</text>
</comment>
<gene>
    <name evidence="1" type="ORF">AC579_10311</name>
</gene>
<accession>A0A139I2P8</accession>
<name>A0A139I2P8_9PEZI</name>
<sequence>MLTTTATKILPAPMPPLQLGTGASPYGIYLEYAIVPVSIPSERAGYMSKAIKPARLRLELSAKSRAEEHAQRLVVLLFDLRCKSPLRKGKRGYHLPPRHVAHRCQRRHIFLGEALEAEVMALEPYFIHTQIERLKNKDDTMFYEHAQSEAMVITDTEPLDGVDCNNDVLGYVTLGVDTTTIKNGTANRPTGEAISSASSS</sequence>
<proteinExistence type="predicted"/>
<dbReference type="STRING" id="113226.A0A139I2P8"/>
<keyword evidence="2" id="KW-1185">Reference proteome</keyword>
<dbReference type="EMBL" id="LFZO01000388">
    <property type="protein sequence ID" value="KXT08959.1"/>
    <property type="molecule type" value="Genomic_DNA"/>
</dbReference>
<protein>
    <submittedName>
        <fullName evidence="1">Uncharacterized protein</fullName>
    </submittedName>
</protein>